<dbReference type="Gene3D" id="1.20.1090.10">
    <property type="entry name" value="Dehydroquinate synthase-like - alpha domain"/>
    <property type="match status" value="1"/>
</dbReference>
<dbReference type="PROSITE" id="PS00913">
    <property type="entry name" value="ADH_IRON_1"/>
    <property type="match status" value="1"/>
</dbReference>
<evidence type="ECO:0000259" key="6">
    <source>
        <dbReference type="Pfam" id="PF00465"/>
    </source>
</evidence>
<dbReference type="Pfam" id="PF00465">
    <property type="entry name" value="Fe-ADH"/>
    <property type="match status" value="1"/>
</dbReference>
<dbReference type="InterPro" id="IPR056798">
    <property type="entry name" value="ADH_Fe_C"/>
</dbReference>
<dbReference type="Gene3D" id="3.40.50.1970">
    <property type="match status" value="1"/>
</dbReference>
<proteinExistence type="inferred from homology"/>
<evidence type="ECO:0000259" key="7">
    <source>
        <dbReference type="Pfam" id="PF25137"/>
    </source>
</evidence>
<dbReference type="EMBL" id="WQRF01000001">
    <property type="protein sequence ID" value="MVS97444.1"/>
    <property type="molecule type" value="Genomic_DNA"/>
</dbReference>
<comment type="caution">
    <text evidence="8">The sequence shown here is derived from an EMBL/GenBank/DDBJ whole genome shotgun (WGS) entry which is preliminary data.</text>
</comment>
<comment type="similarity">
    <text evidence="2">Belongs to the iron-containing alcohol dehydrogenase family.</text>
</comment>
<keyword evidence="9" id="KW-1185">Reference proteome</keyword>
<feature type="domain" description="Alcohol dehydrogenase iron-type/glycerol dehydrogenase GldA" evidence="6">
    <location>
        <begin position="10"/>
        <end position="175"/>
    </location>
</feature>
<dbReference type="InterPro" id="IPR018211">
    <property type="entry name" value="ADH_Fe_CS"/>
</dbReference>
<sequence length="384" mass="40028">MARITYLTTVDFGFGELKSLPSALVELGITKPLLISDHGIAASGLLTRAEALLPATNAAFLETPPNPTETAVEAALAAYRSNQCDGIVALGGGSPIDLAKGVALLATHKGSLEQFAAIYGGIERITPGVAPLIAIPTTAGTGAEVGRAALLTLTDGRKLGIISPHLIPRRAICDPELTLGLPPYLTAATGLDALSHCIETFFSPRINPTAEAIALDGAGRIWRNLPRAFADGRDSDAREEVMLGALHGGLSFQKGLGAVHSLSHALGGLQDLKLHHGTLNAILMPLIVRFNASAVGDKLGRLKAAMGLSTNDDLAAALEALNRSFALPSGLAAMGVTRQHFDWIIDRALADHSHPTNPRPLSAEDYRAILEAAMADTPSPETAK</sequence>
<dbReference type="GO" id="GO:0004022">
    <property type="term" value="F:alcohol dehydrogenase (NAD+) activity"/>
    <property type="evidence" value="ECO:0007669"/>
    <property type="project" value="UniProtKB-EC"/>
</dbReference>
<evidence type="ECO:0000313" key="8">
    <source>
        <dbReference type="EMBL" id="MVS97444.1"/>
    </source>
</evidence>
<comment type="cofactor">
    <cofactor evidence="1">
        <name>Fe cation</name>
        <dbReference type="ChEBI" id="CHEBI:24875"/>
    </cofactor>
</comment>
<dbReference type="Pfam" id="PF25137">
    <property type="entry name" value="ADH_Fe_C"/>
    <property type="match status" value="1"/>
</dbReference>
<dbReference type="SUPFAM" id="SSF56796">
    <property type="entry name" value="Dehydroquinate synthase-like"/>
    <property type="match status" value="1"/>
</dbReference>
<dbReference type="Proteomes" id="UP000438106">
    <property type="component" value="Unassembled WGS sequence"/>
</dbReference>
<dbReference type="PANTHER" id="PTHR11496:SF102">
    <property type="entry name" value="ALCOHOL DEHYDROGENASE 4"/>
    <property type="match status" value="1"/>
</dbReference>
<evidence type="ECO:0000256" key="3">
    <source>
        <dbReference type="ARBA" id="ARBA00023002"/>
    </source>
</evidence>
<dbReference type="AlphaFoldDB" id="A0A7X3K2B4"/>
<reference evidence="8 9" key="1">
    <citation type="submission" date="2019-12" db="EMBL/GenBank/DDBJ databases">
        <title>Devosia maris sp. nov., isolated from the deep seawater.</title>
        <authorList>
            <person name="Liu Y."/>
        </authorList>
    </citation>
    <scope>NUCLEOTIDE SEQUENCE [LARGE SCALE GENOMIC DNA]</scope>
    <source>
        <strain evidence="8 9">L53-10-65</strain>
    </source>
</reference>
<protein>
    <submittedName>
        <fullName evidence="8">Iron-containing alcohol dehydrogenase</fullName>
    </submittedName>
</protein>
<dbReference type="GO" id="GO:0046872">
    <property type="term" value="F:metal ion binding"/>
    <property type="evidence" value="ECO:0007669"/>
    <property type="project" value="InterPro"/>
</dbReference>
<dbReference type="FunFam" id="3.40.50.1970:FF:000003">
    <property type="entry name" value="Alcohol dehydrogenase, iron-containing"/>
    <property type="match status" value="1"/>
</dbReference>
<accession>A0A7X3K2B4</accession>
<evidence type="ECO:0000313" key="9">
    <source>
        <dbReference type="Proteomes" id="UP000438106"/>
    </source>
</evidence>
<dbReference type="InterPro" id="IPR039697">
    <property type="entry name" value="Alcohol_dehydrogenase_Fe"/>
</dbReference>
<dbReference type="RefSeq" id="WP_157288647.1">
    <property type="nucleotide sequence ID" value="NZ_WQRF01000001.1"/>
</dbReference>
<comment type="catalytic activity">
    <reaction evidence="5">
        <text>a primary alcohol + NAD(+) = an aldehyde + NADH + H(+)</text>
        <dbReference type="Rhea" id="RHEA:10736"/>
        <dbReference type="ChEBI" id="CHEBI:15378"/>
        <dbReference type="ChEBI" id="CHEBI:15734"/>
        <dbReference type="ChEBI" id="CHEBI:17478"/>
        <dbReference type="ChEBI" id="CHEBI:57540"/>
        <dbReference type="ChEBI" id="CHEBI:57945"/>
        <dbReference type="EC" id="1.1.1.1"/>
    </reaction>
</comment>
<gene>
    <name evidence="8" type="ORF">GO014_00185</name>
</gene>
<evidence type="ECO:0000256" key="5">
    <source>
        <dbReference type="ARBA" id="ARBA00049243"/>
    </source>
</evidence>
<name>A0A7X3K2B4_9HYPH</name>
<dbReference type="PANTHER" id="PTHR11496">
    <property type="entry name" value="ALCOHOL DEHYDROGENASE"/>
    <property type="match status" value="1"/>
</dbReference>
<feature type="domain" description="Fe-containing alcohol dehydrogenase-like C-terminal" evidence="7">
    <location>
        <begin position="186"/>
        <end position="374"/>
    </location>
</feature>
<keyword evidence="3" id="KW-0560">Oxidoreductase</keyword>
<evidence type="ECO:0000256" key="1">
    <source>
        <dbReference type="ARBA" id="ARBA00001962"/>
    </source>
</evidence>
<dbReference type="InterPro" id="IPR001670">
    <property type="entry name" value="ADH_Fe/GldA"/>
</dbReference>
<dbReference type="CDD" id="cd14861">
    <property type="entry name" value="Fe-ADH-like"/>
    <property type="match status" value="1"/>
</dbReference>
<evidence type="ECO:0000256" key="2">
    <source>
        <dbReference type="ARBA" id="ARBA00007358"/>
    </source>
</evidence>
<organism evidence="8 9">
    <name type="scientific">Devosia marina</name>
    <dbReference type="NCBI Taxonomy" id="2683198"/>
    <lineage>
        <taxon>Bacteria</taxon>
        <taxon>Pseudomonadati</taxon>
        <taxon>Pseudomonadota</taxon>
        <taxon>Alphaproteobacteria</taxon>
        <taxon>Hyphomicrobiales</taxon>
        <taxon>Devosiaceae</taxon>
        <taxon>Devosia</taxon>
    </lineage>
</organism>
<evidence type="ECO:0000256" key="4">
    <source>
        <dbReference type="ARBA" id="ARBA00023027"/>
    </source>
</evidence>
<keyword evidence="4" id="KW-0520">NAD</keyword>